<reference evidence="1 2" key="1">
    <citation type="submission" date="2021-06" db="EMBL/GenBank/DDBJ databases">
        <authorList>
            <person name="Sun Q."/>
            <person name="Li D."/>
        </authorList>
    </citation>
    <scope>NUCLEOTIDE SEQUENCE [LARGE SCALE GENOMIC DNA]</scope>
    <source>
        <strain evidence="1 2">MSJ-1</strain>
    </source>
</reference>
<comment type="caution">
    <text evidence="1">The sequence shown here is derived from an EMBL/GenBank/DDBJ whole genome shotgun (WGS) entry which is preliminary data.</text>
</comment>
<organism evidence="1 2">
    <name type="scientific">Peptoniphilus ovalis</name>
    <dbReference type="NCBI Taxonomy" id="2841503"/>
    <lineage>
        <taxon>Bacteria</taxon>
        <taxon>Bacillati</taxon>
        <taxon>Bacillota</taxon>
        <taxon>Tissierellia</taxon>
        <taxon>Tissierellales</taxon>
        <taxon>Peptoniphilaceae</taxon>
        <taxon>Peptoniphilus</taxon>
    </lineage>
</organism>
<accession>A0ABS6FHF5</accession>
<dbReference type="Proteomes" id="UP000783742">
    <property type="component" value="Unassembled WGS sequence"/>
</dbReference>
<evidence type="ECO:0000313" key="1">
    <source>
        <dbReference type="EMBL" id="MBU5669605.1"/>
    </source>
</evidence>
<dbReference type="RefSeq" id="WP_216549440.1">
    <property type="nucleotide sequence ID" value="NZ_JAHLQO010000004.1"/>
</dbReference>
<evidence type="ECO:0000313" key="2">
    <source>
        <dbReference type="Proteomes" id="UP000783742"/>
    </source>
</evidence>
<proteinExistence type="predicted"/>
<name>A0ABS6FHF5_9FIRM</name>
<sequence>MKYSKIKEIINKFPEDEQARLSYNVDIEVHLSVEELGDEPDFCDIELSFYDAKTETYLGKLFIDFQDGDLNISTPYSLDDKNLKNLSDGLIETCELIVLDFLKEKYEKIISCV</sequence>
<keyword evidence="2" id="KW-1185">Reference proteome</keyword>
<protein>
    <submittedName>
        <fullName evidence="1">Uncharacterized protein</fullName>
    </submittedName>
</protein>
<gene>
    <name evidence="1" type="ORF">KQI68_07100</name>
</gene>
<dbReference type="EMBL" id="JAHLQO010000004">
    <property type="protein sequence ID" value="MBU5669605.1"/>
    <property type="molecule type" value="Genomic_DNA"/>
</dbReference>